<dbReference type="OrthoDB" id="709567at2"/>
<dbReference type="InterPro" id="IPR024311">
    <property type="entry name" value="Lipocalin-like"/>
</dbReference>
<dbReference type="EMBL" id="MPOG01000014">
    <property type="protein sequence ID" value="OOH94225.1"/>
    <property type="molecule type" value="Genomic_DNA"/>
</dbReference>
<organism evidence="3 4">
    <name type="scientific">Elizabethkingia meningoseptica</name>
    <name type="common">Chryseobacterium meningosepticum</name>
    <dbReference type="NCBI Taxonomy" id="238"/>
    <lineage>
        <taxon>Bacteria</taxon>
        <taxon>Pseudomonadati</taxon>
        <taxon>Bacteroidota</taxon>
        <taxon>Flavobacteriia</taxon>
        <taxon>Flavobacteriales</taxon>
        <taxon>Weeksellaceae</taxon>
        <taxon>Elizabethkingia</taxon>
    </lineage>
</organism>
<feature type="domain" description="Lipocalin-like" evidence="2">
    <location>
        <begin position="28"/>
        <end position="119"/>
    </location>
</feature>
<evidence type="ECO:0000259" key="2">
    <source>
        <dbReference type="Pfam" id="PF13648"/>
    </source>
</evidence>
<dbReference type="Pfam" id="PF13648">
    <property type="entry name" value="Lipocalin_4"/>
    <property type="match status" value="1"/>
</dbReference>
<keyword evidence="4" id="KW-1185">Reference proteome</keyword>
<evidence type="ECO:0000313" key="4">
    <source>
        <dbReference type="Proteomes" id="UP000188947"/>
    </source>
</evidence>
<sequence length="161" mass="18901">MKKTLSFLITGFSLFSFAQHTISPKEVTGIWKLKEAGFYENNEKVKKNFDACRLQRHYIIKADGTAIYNYYEGDVNDCYKSEPRETYWKIKADKIVFFIGDEIYQEEKITNFSPQHMTFSSAITDDTSDEKDAFIANILQTVHYEELEKISEEQLQQQLLH</sequence>
<dbReference type="Proteomes" id="UP000188947">
    <property type="component" value="Unassembled WGS sequence"/>
</dbReference>
<keyword evidence="1" id="KW-0732">Signal</keyword>
<dbReference type="eggNOG" id="ENOG503387Z">
    <property type="taxonomic scope" value="Bacteria"/>
</dbReference>
<proteinExistence type="predicted"/>
<dbReference type="AlphaFoldDB" id="A0A1V3TXU8"/>
<reference evidence="3 4" key="1">
    <citation type="submission" date="2016-11" db="EMBL/GenBank/DDBJ databases">
        <title>Genome sequence and comparative genomic analysis of clinical strain Elizabethkingia meningoseptica 61421 PRCM.</title>
        <authorList>
            <person name="Wang M."/>
            <person name="Hu S."/>
            <person name="Cao L."/>
            <person name="Jiang T."/>
            <person name="Zhou Y."/>
            <person name="Ming D."/>
        </authorList>
    </citation>
    <scope>NUCLEOTIDE SEQUENCE [LARGE SCALE GENOMIC DNA]</scope>
    <source>
        <strain evidence="3 4">61421 PRCM</strain>
    </source>
</reference>
<name>A0A1V3TXU8_ELIME</name>
<comment type="caution">
    <text evidence="3">The sequence shown here is derived from an EMBL/GenBank/DDBJ whole genome shotgun (WGS) entry which is preliminary data.</text>
</comment>
<gene>
    <name evidence="3" type="ORF">BMF97_12755</name>
</gene>
<dbReference type="RefSeq" id="WP_069214161.1">
    <property type="nucleotide sequence ID" value="NZ_CP016378.1"/>
</dbReference>
<evidence type="ECO:0000313" key="3">
    <source>
        <dbReference type="EMBL" id="OOH94225.1"/>
    </source>
</evidence>
<protein>
    <recommendedName>
        <fullName evidence="2">Lipocalin-like domain-containing protein</fullName>
    </recommendedName>
</protein>
<feature type="signal peptide" evidence="1">
    <location>
        <begin position="1"/>
        <end position="18"/>
    </location>
</feature>
<accession>A0A1V3TXU8</accession>
<feature type="chain" id="PRO_5010714056" description="Lipocalin-like domain-containing protein" evidence="1">
    <location>
        <begin position="19"/>
        <end position="161"/>
    </location>
</feature>
<evidence type="ECO:0000256" key="1">
    <source>
        <dbReference type="SAM" id="SignalP"/>
    </source>
</evidence>